<name>A0AAE0T7G8_9BIVA</name>
<gene>
    <name evidence="2" type="ORF">CHS0354_000417</name>
</gene>
<keyword evidence="1" id="KW-0472">Membrane</keyword>
<proteinExistence type="predicted"/>
<reference evidence="2" key="1">
    <citation type="journal article" date="2021" name="Genome Biol. Evol.">
        <title>A High-Quality Reference Genome for a Parasitic Bivalve with Doubly Uniparental Inheritance (Bivalvia: Unionida).</title>
        <authorList>
            <person name="Smith C.H."/>
        </authorList>
    </citation>
    <scope>NUCLEOTIDE SEQUENCE</scope>
    <source>
        <strain evidence="2">CHS0354</strain>
    </source>
</reference>
<reference evidence="2" key="2">
    <citation type="journal article" date="2021" name="Genome Biol. Evol.">
        <title>Developing a high-quality reference genome for a parasitic bivalve with doubly uniparental inheritance (Bivalvia: Unionida).</title>
        <authorList>
            <person name="Smith C.H."/>
        </authorList>
    </citation>
    <scope>NUCLEOTIDE SEQUENCE</scope>
    <source>
        <strain evidence="2">CHS0354</strain>
        <tissue evidence="2">Mantle</tissue>
    </source>
</reference>
<dbReference type="AlphaFoldDB" id="A0AAE0T7G8"/>
<organism evidence="2 3">
    <name type="scientific">Potamilus streckersoni</name>
    <dbReference type="NCBI Taxonomy" id="2493646"/>
    <lineage>
        <taxon>Eukaryota</taxon>
        <taxon>Metazoa</taxon>
        <taxon>Spiralia</taxon>
        <taxon>Lophotrochozoa</taxon>
        <taxon>Mollusca</taxon>
        <taxon>Bivalvia</taxon>
        <taxon>Autobranchia</taxon>
        <taxon>Heteroconchia</taxon>
        <taxon>Palaeoheterodonta</taxon>
        <taxon>Unionida</taxon>
        <taxon>Unionoidea</taxon>
        <taxon>Unionidae</taxon>
        <taxon>Ambleminae</taxon>
        <taxon>Lampsilini</taxon>
        <taxon>Potamilus</taxon>
    </lineage>
</organism>
<evidence type="ECO:0000313" key="3">
    <source>
        <dbReference type="Proteomes" id="UP001195483"/>
    </source>
</evidence>
<keyword evidence="3" id="KW-1185">Reference proteome</keyword>
<protein>
    <recommendedName>
        <fullName evidence="4">DUF4115 domain-containing protein</fullName>
    </recommendedName>
</protein>
<dbReference type="EMBL" id="JAEAOA010000085">
    <property type="protein sequence ID" value="KAK3604759.1"/>
    <property type="molecule type" value="Genomic_DNA"/>
</dbReference>
<accession>A0AAE0T7G8</accession>
<keyword evidence="1" id="KW-0812">Transmembrane</keyword>
<keyword evidence="1" id="KW-1133">Transmembrane helix</keyword>
<evidence type="ECO:0000313" key="2">
    <source>
        <dbReference type="EMBL" id="KAK3604759.1"/>
    </source>
</evidence>
<dbReference type="Proteomes" id="UP001195483">
    <property type="component" value="Unassembled WGS sequence"/>
</dbReference>
<sequence>MELGDYDFLPRMYVYLILKKYASFLGISHEDVERVRHEIGVKLDEEPVFDFNELAQEEQATEKSSDELPKVSSEERRFHGLHVEKATDFGANKNWVLHNSMILIASFVAVALFFLIFLFKYLTENDSVNELNINELELKEEGQVINNAAMYQQPQALGTTTENPVLGRSEQVEKKLRIRTKNDSVWVLLIYDNKRDEMILLPKTQKSVSFKGEMRFSIGRVESVIVQLDDAILELPKRYGVLKDYLVPSTTTTNSP</sequence>
<comment type="caution">
    <text evidence="2">The sequence shown here is derived from an EMBL/GenBank/DDBJ whole genome shotgun (WGS) entry which is preliminary data.</text>
</comment>
<evidence type="ECO:0008006" key="4">
    <source>
        <dbReference type="Google" id="ProtNLM"/>
    </source>
</evidence>
<feature type="transmembrane region" description="Helical" evidence="1">
    <location>
        <begin position="102"/>
        <end position="122"/>
    </location>
</feature>
<evidence type="ECO:0000256" key="1">
    <source>
        <dbReference type="SAM" id="Phobius"/>
    </source>
</evidence>
<reference evidence="2" key="3">
    <citation type="submission" date="2023-05" db="EMBL/GenBank/DDBJ databases">
        <authorList>
            <person name="Smith C.H."/>
        </authorList>
    </citation>
    <scope>NUCLEOTIDE SEQUENCE</scope>
    <source>
        <strain evidence="2">CHS0354</strain>
        <tissue evidence="2">Mantle</tissue>
    </source>
</reference>